<evidence type="ECO:0000313" key="2">
    <source>
        <dbReference type="Proteomes" id="UP000492821"/>
    </source>
</evidence>
<keyword evidence="2" id="KW-1185">Reference proteome</keyword>
<dbReference type="AlphaFoldDB" id="A0A7E4W2Y3"/>
<accession>A0A7E4W2Y3</accession>
<feature type="chain" id="PRO_5028974593" evidence="1">
    <location>
        <begin position="24"/>
        <end position="118"/>
    </location>
</feature>
<protein>
    <submittedName>
        <fullName evidence="3">Secreted protein</fullName>
    </submittedName>
</protein>
<keyword evidence="1" id="KW-0732">Signal</keyword>
<sequence>MKSMKFCLLSFLFLPFFFVKVETAPTSIETSSDGASATTAVDTNVHISSTSETTIELRPEQPGAIRQFLQSLIIWITNAARSIAGVANAIEIQNDANKSHSNVENAVGKVAQVVLAVM</sequence>
<dbReference type="Proteomes" id="UP000492821">
    <property type="component" value="Unassembled WGS sequence"/>
</dbReference>
<name>A0A7E4W2Y3_PANRE</name>
<reference evidence="3" key="2">
    <citation type="submission" date="2020-10" db="UniProtKB">
        <authorList>
            <consortium name="WormBaseParasite"/>
        </authorList>
    </citation>
    <scope>IDENTIFICATION</scope>
</reference>
<evidence type="ECO:0000313" key="3">
    <source>
        <dbReference type="WBParaSite" id="Pan_g5833.t1"/>
    </source>
</evidence>
<dbReference type="WBParaSite" id="Pan_g5833.t1">
    <property type="protein sequence ID" value="Pan_g5833.t1"/>
    <property type="gene ID" value="Pan_g5833"/>
</dbReference>
<organism evidence="2 3">
    <name type="scientific">Panagrellus redivivus</name>
    <name type="common">Microworm</name>
    <dbReference type="NCBI Taxonomy" id="6233"/>
    <lineage>
        <taxon>Eukaryota</taxon>
        <taxon>Metazoa</taxon>
        <taxon>Ecdysozoa</taxon>
        <taxon>Nematoda</taxon>
        <taxon>Chromadorea</taxon>
        <taxon>Rhabditida</taxon>
        <taxon>Tylenchina</taxon>
        <taxon>Panagrolaimomorpha</taxon>
        <taxon>Panagrolaimoidea</taxon>
        <taxon>Panagrolaimidae</taxon>
        <taxon>Panagrellus</taxon>
    </lineage>
</organism>
<reference evidence="2" key="1">
    <citation type="journal article" date="2013" name="Genetics">
        <title>The draft genome and transcriptome of Panagrellus redivivus are shaped by the harsh demands of a free-living lifestyle.</title>
        <authorList>
            <person name="Srinivasan J."/>
            <person name="Dillman A.R."/>
            <person name="Macchietto M.G."/>
            <person name="Heikkinen L."/>
            <person name="Lakso M."/>
            <person name="Fracchia K.M."/>
            <person name="Antoshechkin I."/>
            <person name="Mortazavi A."/>
            <person name="Wong G."/>
            <person name="Sternberg P.W."/>
        </authorList>
    </citation>
    <scope>NUCLEOTIDE SEQUENCE [LARGE SCALE GENOMIC DNA]</scope>
    <source>
        <strain evidence="2">MT8872</strain>
    </source>
</reference>
<evidence type="ECO:0000256" key="1">
    <source>
        <dbReference type="SAM" id="SignalP"/>
    </source>
</evidence>
<feature type="signal peptide" evidence="1">
    <location>
        <begin position="1"/>
        <end position="23"/>
    </location>
</feature>
<proteinExistence type="predicted"/>